<feature type="domain" description="ZP" evidence="13">
    <location>
        <begin position="1"/>
        <end position="125"/>
    </location>
</feature>
<evidence type="ECO:0000256" key="5">
    <source>
        <dbReference type="ARBA" id="ARBA00022685"/>
    </source>
</evidence>
<evidence type="ECO:0000256" key="11">
    <source>
        <dbReference type="ARBA" id="ARBA00023279"/>
    </source>
</evidence>
<evidence type="ECO:0000256" key="10">
    <source>
        <dbReference type="ARBA" id="ARBA00023180"/>
    </source>
</evidence>
<evidence type="ECO:0000313" key="15">
    <source>
        <dbReference type="Proteomes" id="UP001166093"/>
    </source>
</evidence>
<comment type="subcellular location">
    <subcellularLocation>
        <location evidence="1">Cell membrane</location>
        <topology evidence="1">Single-pass type I membrane protein</topology>
    </subcellularLocation>
    <subcellularLocation>
        <location evidence="12">Zona pellucida</location>
    </subcellularLocation>
</comment>
<keyword evidence="2" id="KW-1003">Cell membrane</keyword>
<evidence type="ECO:0000256" key="2">
    <source>
        <dbReference type="ARBA" id="ARBA00022475"/>
    </source>
</evidence>
<dbReference type="InterPro" id="IPR055355">
    <property type="entry name" value="ZP-C"/>
</dbReference>
<evidence type="ECO:0000259" key="13">
    <source>
        <dbReference type="PROSITE" id="PS51034"/>
    </source>
</evidence>
<reference evidence="14" key="1">
    <citation type="journal article" date="2021" name="Cell">
        <title>Tracing the genetic footprints of vertebrate landing in non-teleost ray-finned fishes.</title>
        <authorList>
            <person name="Bi X."/>
            <person name="Wang K."/>
            <person name="Yang L."/>
            <person name="Pan H."/>
            <person name="Jiang H."/>
            <person name="Wei Q."/>
            <person name="Fang M."/>
            <person name="Yu H."/>
            <person name="Zhu C."/>
            <person name="Cai Y."/>
            <person name="He Y."/>
            <person name="Gan X."/>
            <person name="Zeng H."/>
            <person name="Yu D."/>
            <person name="Zhu Y."/>
            <person name="Jiang H."/>
            <person name="Qiu Q."/>
            <person name="Yang H."/>
            <person name="Zhang Y.E."/>
            <person name="Wang W."/>
            <person name="Zhu M."/>
            <person name="He S."/>
            <person name="Zhang G."/>
        </authorList>
    </citation>
    <scope>NUCLEOTIDE SEQUENCE</scope>
    <source>
        <strain evidence="14">Pddl_001</strain>
    </source>
</reference>
<keyword evidence="4" id="KW-0272">Extracellular matrix</keyword>
<feature type="non-terminal residue" evidence="14">
    <location>
        <position position="128"/>
    </location>
</feature>
<keyword evidence="11" id="KW-0278">Fertilization</keyword>
<dbReference type="Proteomes" id="UP001166093">
    <property type="component" value="Unassembled WGS sequence"/>
</dbReference>
<keyword evidence="8" id="KW-0472">Membrane</keyword>
<evidence type="ECO:0000256" key="3">
    <source>
        <dbReference type="ARBA" id="ARBA00022525"/>
    </source>
</evidence>
<dbReference type="InterPro" id="IPR051148">
    <property type="entry name" value="Zona_Pellucida_Domain_gp"/>
</dbReference>
<accession>A0ABS2XL55</accession>
<evidence type="ECO:0000256" key="9">
    <source>
        <dbReference type="ARBA" id="ARBA00023157"/>
    </source>
</evidence>
<evidence type="ECO:0000256" key="6">
    <source>
        <dbReference type="ARBA" id="ARBA00022692"/>
    </source>
</evidence>
<dbReference type="PANTHER" id="PTHR23343:SF31">
    <property type="entry name" value="ZONA PELLUCIDA SPERM-BINDING PROTEIN 4"/>
    <property type="match status" value="1"/>
</dbReference>
<dbReference type="InterPro" id="IPR042235">
    <property type="entry name" value="ZP-C_dom"/>
</dbReference>
<dbReference type="PROSITE" id="PS51034">
    <property type="entry name" value="ZP_2"/>
    <property type="match status" value="1"/>
</dbReference>
<proteinExistence type="predicted"/>
<evidence type="ECO:0000256" key="8">
    <source>
        <dbReference type="ARBA" id="ARBA00023136"/>
    </source>
</evidence>
<sequence>PLVRVLRELVYVEVRLLGRTDPNIHLVLDDCWATSTPSPLSKPQWSLLVDGCPYKEDNYLTSLIPVNASSGLINPTHYKRFQLKMFAFVNGLLKKAFKDPIFLYCSAAACSPSASDSCTVGCPSGGSK</sequence>
<evidence type="ECO:0000256" key="7">
    <source>
        <dbReference type="ARBA" id="ARBA00022989"/>
    </source>
</evidence>
<dbReference type="EMBL" id="JAAWVQ010045573">
    <property type="protein sequence ID" value="MBN3274923.1"/>
    <property type="molecule type" value="Genomic_DNA"/>
</dbReference>
<evidence type="ECO:0000256" key="1">
    <source>
        <dbReference type="ARBA" id="ARBA00004251"/>
    </source>
</evidence>
<evidence type="ECO:0000256" key="12">
    <source>
        <dbReference type="ARBA" id="ARBA00024183"/>
    </source>
</evidence>
<name>A0ABS2XL55_POLSP</name>
<dbReference type="InterPro" id="IPR017977">
    <property type="entry name" value="ZP_dom_CS"/>
</dbReference>
<protein>
    <submittedName>
        <fullName evidence="14">ZP4 protein</fullName>
    </submittedName>
</protein>
<feature type="non-terminal residue" evidence="14">
    <location>
        <position position="1"/>
    </location>
</feature>
<organism evidence="14 15">
    <name type="scientific">Polyodon spathula</name>
    <name type="common">North American paddlefish</name>
    <name type="synonym">Squalus spathula</name>
    <dbReference type="NCBI Taxonomy" id="7913"/>
    <lineage>
        <taxon>Eukaryota</taxon>
        <taxon>Metazoa</taxon>
        <taxon>Chordata</taxon>
        <taxon>Craniata</taxon>
        <taxon>Vertebrata</taxon>
        <taxon>Euteleostomi</taxon>
        <taxon>Actinopterygii</taxon>
        <taxon>Chondrostei</taxon>
        <taxon>Acipenseriformes</taxon>
        <taxon>Polyodontidae</taxon>
        <taxon>Polyodon</taxon>
    </lineage>
</organism>
<dbReference type="PANTHER" id="PTHR23343">
    <property type="entry name" value="ZONA PELLUCIDA SPERM-BINDING PROTEIN"/>
    <property type="match status" value="1"/>
</dbReference>
<dbReference type="Gene3D" id="2.60.40.4100">
    <property type="entry name" value="Zona pellucida, ZP-C domain"/>
    <property type="match status" value="1"/>
</dbReference>
<dbReference type="PROSITE" id="PS00682">
    <property type="entry name" value="ZP_1"/>
    <property type="match status" value="1"/>
</dbReference>
<evidence type="ECO:0000256" key="4">
    <source>
        <dbReference type="ARBA" id="ARBA00022530"/>
    </source>
</evidence>
<keyword evidence="7" id="KW-1133">Transmembrane helix</keyword>
<dbReference type="InterPro" id="IPR001507">
    <property type="entry name" value="ZP_dom"/>
</dbReference>
<keyword evidence="6" id="KW-0812">Transmembrane</keyword>
<keyword evidence="5" id="KW-0165">Cleavage on pair of basic residues</keyword>
<comment type="caution">
    <text evidence="14">The sequence shown here is derived from an EMBL/GenBank/DDBJ whole genome shotgun (WGS) entry which is preliminary data.</text>
</comment>
<keyword evidence="9" id="KW-1015">Disulfide bond</keyword>
<keyword evidence="15" id="KW-1185">Reference proteome</keyword>
<dbReference type="Pfam" id="PF00100">
    <property type="entry name" value="Zona_pellucida"/>
    <property type="match status" value="1"/>
</dbReference>
<gene>
    <name evidence="14" type="primary">Zp4_1</name>
    <name evidence="14" type="ORF">GTO93_0005274</name>
</gene>
<keyword evidence="10" id="KW-0325">Glycoprotein</keyword>
<evidence type="ECO:0000313" key="14">
    <source>
        <dbReference type="EMBL" id="MBN3274923.1"/>
    </source>
</evidence>
<keyword evidence="3" id="KW-0964">Secreted</keyword>